<accession>A0ABQ5B2H7</accession>
<keyword evidence="3" id="KW-1185">Reference proteome</keyword>
<evidence type="ECO:0000313" key="3">
    <source>
        <dbReference type="Proteomes" id="UP001151760"/>
    </source>
</evidence>
<feature type="region of interest" description="Disordered" evidence="1">
    <location>
        <begin position="179"/>
        <end position="223"/>
    </location>
</feature>
<proteinExistence type="predicted"/>
<reference evidence="2" key="1">
    <citation type="journal article" date="2022" name="Int. J. Mol. Sci.">
        <title>Draft Genome of Tanacetum Coccineum: Genomic Comparison of Closely Related Tanacetum-Family Plants.</title>
        <authorList>
            <person name="Yamashiro T."/>
            <person name="Shiraishi A."/>
            <person name="Nakayama K."/>
            <person name="Satake H."/>
        </authorList>
    </citation>
    <scope>NUCLEOTIDE SEQUENCE</scope>
</reference>
<protein>
    <recommendedName>
        <fullName evidence="4">MAK10-like protein</fullName>
    </recommendedName>
</protein>
<name>A0ABQ5B2H7_9ASTR</name>
<evidence type="ECO:0000313" key="2">
    <source>
        <dbReference type="EMBL" id="GJT07574.1"/>
    </source>
</evidence>
<dbReference type="EMBL" id="BQNB010012762">
    <property type="protein sequence ID" value="GJT07574.1"/>
    <property type="molecule type" value="Genomic_DNA"/>
</dbReference>
<evidence type="ECO:0000256" key="1">
    <source>
        <dbReference type="SAM" id="MobiDB-lite"/>
    </source>
</evidence>
<evidence type="ECO:0008006" key="4">
    <source>
        <dbReference type="Google" id="ProtNLM"/>
    </source>
</evidence>
<sequence>MGDENPICALGDYSKPSHEGYRNTIELPKGNNVVPLRSDTIQLSSNGKLHDKNTKESWALLEDLALYDNESWNDPRDFAKPVKAISLPQDASSTSDRHLIELENQVQRLMETHLAPKQPIQVNKITFSYEICSGPHDTQYCMENPEQAFVDYASSHNDKVGGKQFTTNQGPRNFNKAANAWKEKPNVNPNSAEYKDHKGTIEAKEEVEEKSEEEFEEETEEET</sequence>
<comment type="caution">
    <text evidence="2">The sequence shown here is derived from an EMBL/GenBank/DDBJ whole genome shotgun (WGS) entry which is preliminary data.</text>
</comment>
<organism evidence="2 3">
    <name type="scientific">Tanacetum coccineum</name>
    <dbReference type="NCBI Taxonomy" id="301880"/>
    <lineage>
        <taxon>Eukaryota</taxon>
        <taxon>Viridiplantae</taxon>
        <taxon>Streptophyta</taxon>
        <taxon>Embryophyta</taxon>
        <taxon>Tracheophyta</taxon>
        <taxon>Spermatophyta</taxon>
        <taxon>Magnoliopsida</taxon>
        <taxon>eudicotyledons</taxon>
        <taxon>Gunneridae</taxon>
        <taxon>Pentapetalae</taxon>
        <taxon>asterids</taxon>
        <taxon>campanulids</taxon>
        <taxon>Asterales</taxon>
        <taxon>Asteraceae</taxon>
        <taxon>Asteroideae</taxon>
        <taxon>Anthemideae</taxon>
        <taxon>Anthemidinae</taxon>
        <taxon>Tanacetum</taxon>
    </lineage>
</organism>
<gene>
    <name evidence="2" type="ORF">Tco_0842036</name>
</gene>
<dbReference type="Proteomes" id="UP001151760">
    <property type="component" value="Unassembled WGS sequence"/>
</dbReference>
<feature type="compositionally biased region" description="Basic and acidic residues" evidence="1">
    <location>
        <begin position="193"/>
        <end position="204"/>
    </location>
</feature>
<reference evidence="2" key="2">
    <citation type="submission" date="2022-01" db="EMBL/GenBank/DDBJ databases">
        <authorList>
            <person name="Yamashiro T."/>
            <person name="Shiraishi A."/>
            <person name="Satake H."/>
            <person name="Nakayama K."/>
        </authorList>
    </citation>
    <scope>NUCLEOTIDE SEQUENCE</scope>
</reference>
<feature type="compositionally biased region" description="Acidic residues" evidence="1">
    <location>
        <begin position="205"/>
        <end position="223"/>
    </location>
</feature>